<accession>A0A1H3ALU5</accession>
<sequence>MINIALVGTGPTGVYAFKALATVRSAEAVTIWLFEKGADAGVGMPYSDDTASAVMLANIASIEIPPVTRSYLDWLRAQTHALLRSHGIDPHDIDDRDFTPRLMLGRYYRDEFNELVHQAEALGHKVELRERTEVTDIRPRADGRLQIVTDRGEVEDPFDKVILATGHLFPDDDETRRYFPSPWSGLLDTHIPACRVGILGTSLSAIDATMAIATQHGRFVQGRGEALRFEPSDPGANPALSITMMSRAGLLPEADFYCPIPYEPLRVMTPATLAGLAGSDHLLDSAFDLFRAELELADPGYAAALDLTNATVDDFAARYFRARKQSEPFDWARRNLAEAEANHDARRTVPWRYAILRMHEPVEGLVEQMSDRDRARFEASLKPVFVDNYAAVPPESIRRLLALHDAGLLSIRAIGSDWTMQQSDEGTTLDTAAGPLTFEVFVDARGQKPLEADDLPFPTLRESLLAAGVDVLDVDEDYRLLGAPAYDARVYMGAIPYLMHDRPFVQGITAACDIGTRIGGAVLREALETSRRRRGRIWWEDFRPRLPRSLARLADPVPDVAAG</sequence>
<evidence type="ECO:0000259" key="1">
    <source>
        <dbReference type="Pfam" id="PF13454"/>
    </source>
</evidence>
<dbReference type="STRING" id="1545044.SAMN05444276_104129"/>
<dbReference type="AlphaFoldDB" id="A0A1H3ALU5"/>
<name>A0A1H3ALU5_9RHOB</name>
<dbReference type="Gene3D" id="3.50.50.60">
    <property type="entry name" value="FAD/NAD(P)-binding domain"/>
    <property type="match status" value="1"/>
</dbReference>
<keyword evidence="3" id="KW-1185">Reference proteome</keyword>
<dbReference type="Pfam" id="PF13454">
    <property type="entry name" value="NAD_binding_9"/>
    <property type="match status" value="1"/>
</dbReference>
<gene>
    <name evidence="2" type="ORF">SAMN05444276_104129</name>
</gene>
<dbReference type="PANTHER" id="PTHR40254">
    <property type="entry name" value="BLR0577 PROTEIN"/>
    <property type="match status" value="1"/>
</dbReference>
<dbReference type="Proteomes" id="UP000182944">
    <property type="component" value="Unassembled WGS sequence"/>
</dbReference>
<organism evidence="2 3">
    <name type="scientific">Paracoccus sanguinis</name>
    <dbReference type="NCBI Taxonomy" id="1545044"/>
    <lineage>
        <taxon>Bacteria</taxon>
        <taxon>Pseudomonadati</taxon>
        <taxon>Pseudomonadota</taxon>
        <taxon>Alphaproteobacteria</taxon>
        <taxon>Rhodobacterales</taxon>
        <taxon>Paracoccaceae</taxon>
        <taxon>Paracoccus</taxon>
    </lineage>
</organism>
<evidence type="ECO:0000313" key="2">
    <source>
        <dbReference type="EMBL" id="SDX30575.1"/>
    </source>
</evidence>
<proteinExistence type="predicted"/>
<evidence type="ECO:0000313" key="3">
    <source>
        <dbReference type="Proteomes" id="UP000182944"/>
    </source>
</evidence>
<protein>
    <submittedName>
        <fullName evidence="2">Uncharacterized NAD(P)/FAD-binding protein YdhS</fullName>
    </submittedName>
</protein>
<dbReference type="EMBL" id="FNNA01000004">
    <property type="protein sequence ID" value="SDX30575.1"/>
    <property type="molecule type" value="Genomic_DNA"/>
</dbReference>
<dbReference type="OrthoDB" id="6309046at2"/>
<dbReference type="RefSeq" id="WP_074826877.1">
    <property type="nucleotide sequence ID" value="NZ_FNNA01000004.1"/>
</dbReference>
<dbReference type="PANTHER" id="PTHR40254:SF1">
    <property type="entry name" value="BLR0577 PROTEIN"/>
    <property type="match status" value="1"/>
</dbReference>
<dbReference type="InterPro" id="IPR036188">
    <property type="entry name" value="FAD/NAD-bd_sf"/>
</dbReference>
<dbReference type="InterPro" id="IPR038732">
    <property type="entry name" value="HpyO/CreE_NAD-binding"/>
</dbReference>
<feature type="domain" description="FAD-dependent urate hydroxylase HpyO/Asp monooxygenase CreE-like FAD/NAD(P)-binding" evidence="1">
    <location>
        <begin position="5"/>
        <end position="167"/>
    </location>
</feature>
<dbReference type="SUPFAM" id="SSF51905">
    <property type="entry name" value="FAD/NAD(P)-binding domain"/>
    <property type="match status" value="1"/>
</dbReference>
<reference evidence="3" key="1">
    <citation type="submission" date="2016-10" db="EMBL/GenBank/DDBJ databases">
        <authorList>
            <person name="Varghese N."/>
            <person name="Submissions S."/>
        </authorList>
    </citation>
    <scope>NUCLEOTIDE SEQUENCE [LARGE SCALE GENOMIC DNA]</scope>
    <source>
        <strain evidence="3">DSM 29303</strain>
    </source>
</reference>
<dbReference type="InterPro" id="IPR052189">
    <property type="entry name" value="L-asp_N-monooxygenase_NS-form"/>
</dbReference>